<comment type="caution">
    <text evidence="1">The sequence shown here is derived from an EMBL/GenBank/DDBJ whole genome shotgun (WGS) entry which is preliminary data.</text>
</comment>
<dbReference type="GeneID" id="94899089"/>
<evidence type="ECO:0000313" key="1">
    <source>
        <dbReference type="EMBL" id="KYD22560.1"/>
    </source>
</evidence>
<evidence type="ECO:0008006" key="3">
    <source>
        <dbReference type="Google" id="ProtNLM"/>
    </source>
</evidence>
<gene>
    <name evidence="1" type="ORF">B4110_2882</name>
</gene>
<dbReference type="Proteomes" id="UP000075324">
    <property type="component" value="Unassembled WGS sequence"/>
</dbReference>
<dbReference type="RefSeq" id="WP_015864803.1">
    <property type="nucleotide sequence ID" value="NZ_CP070511.1"/>
</dbReference>
<evidence type="ECO:0000313" key="2">
    <source>
        <dbReference type="Proteomes" id="UP000075324"/>
    </source>
</evidence>
<reference evidence="1 2" key="1">
    <citation type="submission" date="2016-01" db="EMBL/GenBank/DDBJ databases">
        <title>Draft Genome Sequences of Seven Thermophilic Sporeformers Isolated from Foods.</title>
        <authorList>
            <person name="Berendsen E.M."/>
            <person name="Wells-Bennik M.H."/>
            <person name="Krawcyk A.O."/>
            <person name="De Jong A."/>
            <person name="Holsappel S."/>
            <person name="Eijlander R.T."/>
            <person name="Kuipers O.P."/>
        </authorList>
    </citation>
    <scope>NUCLEOTIDE SEQUENCE [LARGE SCALE GENOMIC DNA]</scope>
    <source>
        <strain evidence="1 2">B4110</strain>
    </source>
</reference>
<dbReference type="EMBL" id="LQYW01000178">
    <property type="protein sequence ID" value="KYD22560.1"/>
    <property type="molecule type" value="Genomic_DNA"/>
</dbReference>
<name>A0A150MDD8_9BACL</name>
<proteinExistence type="predicted"/>
<sequence>MEQYFIYDQRLGIPLPKLEKDWEDYSEDEQHAILLRWENIRGTIPDRIAELEKIINEKQDQLSDENDFERSCRLNSEIAELASIINDLWIWYRMNQTVSMRAHQ</sequence>
<organism evidence="1 2">
    <name type="scientific">Parageobacillus toebii</name>
    <dbReference type="NCBI Taxonomy" id="153151"/>
    <lineage>
        <taxon>Bacteria</taxon>
        <taxon>Bacillati</taxon>
        <taxon>Bacillota</taxon>
        <taxon>Bacilli</taxon>
        <taxon>Bacillales</taxon>
        <taxon>Anoxybacillaceae</taxon>
        <taxon>Parageobacillus</taxon>
    </lineage>
</organism>
<dbReference type="PATRIC" id="fig|153151.4.peg.2162"/>
<accession>A0A150MDD8</accession>
<dbReference type="AlphaFoldDB" id="A0A150MDD8"/>
<protein>
    <recommendedName>
        <fullName evidence="3">Radical SAM protein</fullName>
    </recommendedName>
</protein>